<proteinExistence type="predicted"/>
<protein>
    <recommendedName>
        <fullName evidence="3">DUF732 domain-containing protein</fullName>
    </recommendedName>
</protein>
<sequence length="171" mass="17798">MRFARQTRPAANENAETHAPHAQPEAGAGGYRSGYRSPRHKVTTEGFSGVVIAGAFLVIAFVGVLLVATKPTVILSPYSSAGNPPTTRPQGPTPKSADERLIAVMTTLHGSAPADGGTALIKAAHETCARAAAGRPLTELANRFTREGMTFTESVVFVNTAVAIYCPAKPG</sequence>
<evidence type="ECO:0000256" key="1">
    <source>
        <dbReference type="SAM" id="MobiDB-lite"/>
    </source>
</evidence>
<gene>
    <name evidence="4" type="ORF">B5M45_30745</name>
</gene>
<dbReference type="AlphaFoldDB" id="A0A1X0XI45"/>
<evidence type="ECO:0000259" key="3">
    <source>
        <dbReference type="Pfam" id="PF05305"/>
    </source>
</evidence>
<name>A0A1X0XI45_MYCSI</name>
<keyword evidence="2" id="KW-0472">Membrane</keyword>
<evidence type="ECO:0000313" key="5">
    <source>
        <dbReference type="Proteomes" id="UP000193040"/>
    </source>
</evidence>
<feature type="region of interest" description="Disordered" evidence="1">
    <location>
        <begin position="1"/>
        <end position="37"/>
    </location>
</feature>
<organism evidence="4 5">
    <name type="scientific">Mycobacterium simiae</name>
    <name type="common">Mycobacterium habana</name>
    <dbReference type="NCBI Taxonomy" id="1784"/>
    <lineage>
        <taxon>Bacteria</taxon>
        <taxon>Bacillati</taxon>
        <taxon>Actinomycetota</taxon>
        <taxon>Actinomycetes</taxon>
        <taxon>Mycobacteriales</taxon>
        <taxon>Mycobacteriaceae</taxon>
        <taxon>Mycobacterium</taxon>
        <taxon>Mycobacterium simiae complex</taxon>
    </lineage>
</organism>
<keyword evidence="5" id="KW-1185">Reference proteome</keyword>
<dbReference type="EMBL" id="MZZM01000046">
    <property type="protein sequence ID" value="ORJ52570.1"/>
    <property type="molecule type" value="Genomic_DNA"/>
</dbReference>
<reference evidence="4 5" key="1">
    <citation type="submission" date="2017-03" db="EMBL/GenBank/DDBJ databases">
        <title>Genomic insights into Mycobacterium simiae human colonization.</title>
        <authorList>
            <person name="Steffani J.L."/>
            <person name="Brunck M.E."/>
            <person name="Cruz E."/>
            <person name="Montiel R."/>
            <person name="Barona F."/>
        </authorList>
    </citation>
    <scope>NUCLEOTIDE SEQUENCE [LARGE SCALE GENOMIC DNA]</scope>
    <source>
        <strain evidence="4 5">MsiGto</strain>
    </source>
</reference>
<feature type="transmembrane region" description="Helical" evidence="2">
    <location>
        <begin position="46"/>
        <end position="68"/>
    </location>
</feature>
<evidence type="ECO:0000313" key="4">
    <source>
        <dbReference type="EMBL" id="ORJ52570.1"/>
    </source>
</evidence>
<dbReference type="Proteomes" id="UP000193040">
    <property type="component" value="Unassembled WGS sequence"/>
</dbReference>
<dbReference type="Pfam" id="PF05305">
    <property type="entry name" value="DUF732"/>
    <property type="match status" value="1"/>
</dbReference>
<keyword evidence="2" id="KW-1133">Transmembrane helix</keyword>
<accession>A0A1X0XI45</accession>
<dbReference type="RefSeq" id="WP_084954164.1">
    <property type="nucleotide sequence ID" value="NZ_MZZM01000046.1"/>
</dbReference>
<comment type="caution">
    <text evidence="4">The sequence shown here is derived from an EMBL/GenBank/DDBJ whole genome shotgun (WGS) entry which is preliminary data.</text>
</comment>
<keyword evidence="2" id="KW-0812">Transmembrane</keyword>
<evidence type="ECO:0000256" key="2">
    <source>
        <dbReference type="SAM" id="Phobius"/>
    </source>
</evidence>
<dbReference type="InterPro" id="IPR007969">
    <property type="entry name" value="DUF732"/>
</dbReference>
<feature type="domain" description="DUF732" evidence="3">
    <location>
        <begin position="103"/>
        <end position="167"/>
    </location>
</feature>